<dbReference type="Proteomes" id="UP001501496">
    <property type="component" value="Unassembled WGS sequence"/>
</dbReference>
<organism evidence="2 3">
    <name type="scientific">Postechiella marina</name>
    <dbReference type="NCBI Taxonomy" id="943941"/>
    <lineage>
        <taxon>Bacteria</taxon>
        <taxon>Pseudomonadati</taxon>
        <taxon>Bacteroidota</taxon>
        <taxon>Flavobacteriia</taxon>
        <taxon>Flavobacteriales</taxon>
        <taxon>Flavobacteriaceae</taxon>
        <taxon>Postechiella</taxon>
    </lineage>
</organism>
<keyword evidence="1" id="KW-1133">Transmembrane helix</keyword>
<feature type="transmembrane region" description="Helical" evidence="1">
    <location>
        <begin position="145"/>
        <end position="166"/>
    </location>
</feature>
<reference evidence="3" key="1">
    <citation type="journal article" date="2019" name="Int. J. Syst. Evol. Microbiol.">
        <title>The Global Catalogue of Microorganisms (GCM) 10K type strain sequencing project: providing services to taxonomists for standard genome sequencing and annotation.</title>
        <authorList>
            <consortium name="The Broad Institute Genomics Platform"/>
            <consortium name="The Broad Institute Genome Sequencing Center for Infectious Disease"/>
            <person name="Wu L."/>
            <person name="Ma J."/>
        </authorList>
    </citation>
    <scope>NUCLEOTIDE SEQUENCE [LARGE SCALE GENOMIC DNA]</scope>
    <source>
        <strain evidence="3">JCM 17630</strain>
    </source>
</reference>
<dbReference type="RefSeq" id="WP_344789003.1">
    <property type="nucleotide sequence ID" value="NZ_BAABCA010000006.1"/>
</dbReference>
<gene>
    <name evidence="2" type="ORF">GCM10022291_28680</name>
</gene>
<name>A0ABP8CES3_9FLAO</name>
<keyword evidence="1" id="KW-0472">Membrane</keyword>
<feature type="transmembrane region" description="Helical" evidence="1">
    <location>
        <begin position="89"/>
        <end position="107"/>
    </location>
</feature>
<protein>
    <recommendedName>
        <fullName evidence="4">DUF1129 domain-containing protein</fullName>
    </recommendedName>
</protein>
<comment type="caution">
    <text evidence="2">The sequence shown here is derived from an EMBL/GenBank/DDBJ whole genome shotgun (WGS) entry which is preliminary data.</text>
</comment>
<keyword evidence="3" id="KW-1185">Reference proteome</keyword>
<evidence type="ECO:0000313" key="3">
    <source>
        <dbReference type="Proteomes" id="UP001501496"/>
    </source>
</evidence>
<evidence type="ECO:0000313" key="2">
    <source>
        <dbReference type="EMBL" id="GAA4238391.1"/>
    </source>
</evidence>
<proteinExistence type="predicted"/>
<sequence length="204" mass="23172">MSIKFSERFKTKTDSELLDIIENCSAYKKETLITAIYELGQRGIKNNEIEFLKNKIQSQIKLKAETTNLEKKKTLPIELPTTIYNASKLIYLSAAIGIINPIVINVLSNTNTFYTPINLIIASTSILVFLAYIINLGKRWARNVFTILFTLSLLAFPSVIFSTFRLNTVTGILPILQVILQGYAILLLFNNKSRLWYKTKKASN</sequence>
<dbReference type="EMBL" id="BAABCA010000006">
    <property type="protein sequence ID" value="GAA4238391.1"/>
    <property type="molecule type" value="Genomic_DNA"/>
</dbReference>
<feature type="transmembrane region" description="Helical" evidence="1">
    <location>
        <begin position="172"/>
        <end position="191"/>
    </location>
</feature>
<evidence type="ECO:0000256" key="1">
    <source>
        <dbReference type="SAM" id="Phobius"/>
    </source>
</evidence>
<accession>A0ABP8CES3</accession>
<keyword evidence="1" id="KW-0812">Transmembrane</keyword>
<feature type="transmembrane region" description="Helical" evidence="1">
    <location>
        <begin position="113"/>
        <end position="133"/>
    </location>
</feature>
<evidence type="ECO:0008006" key="4">
    <source>
        <dbReference type="Google" id="ProtNLM"/>
    </source>
</evidence>